<feature type="region of interest" description="Disordered" evidence="3">
    <location>
        <begin position="168"/>
        <end position="207"/>
    </location>
</feature>
<dbReference type="EMBL" id="JACAZH010000024">
    <property type="protein sequence ID" value="KAF7342788.1"/>
    <property type="molecule type" value="Genomic_DNA"/>
</dbReference>
<feature type="region of interest" description="Disordered" evidence="3">
    <location>
        <begin position="617"/>
        <end position="636"/>
    </location>
</feature>
<evidence type="ECO:0000313" key="5">
    <source>
        <dbReference type="EMBL" id="KAF7342788.1"/>
    </source>
</evidence>
<dbReference type="InterPro" id="IPR041577">
    <property type="entry name" value="RT_RNaseH_2"/>
</dbReference>
<proteinExistence type="predicted"/>
<dbReference type="GO" id="GO:0003723">
    <property type="term" value="F:RNA binding"/>
    <property type="evidence" value="ECO:0007669"/>
    <property type="project" value="UniProtKB-KW"/>
</dbReference>
<feature type="region of interest" description="Disordered" evidence="3">
    <location>
        <begin position="885"/>
        <end position="921"/>
    </location>
</feature>
<dbReference type="Gene3D" id="3.30.420.10">
    <property type="entry name" value="Ribonuclease H-like superfamily/Ribonuclease H"/>
    <property type="match status" value="1"/>
</dbReference>
<dbReference type="PANTHER" id="PTHR37984:SF5">
    <property type="entry name" value="PROTEIN NYNRIN-LIKE"/>
    <property type="match status" value="1"/>
</dbReference>
<evidence type="ECO:0000256" key="3">
    <source>
        <dbReference type="SAM" id="MobiDB-lite"/>
    </source>
</evidence>
<comment type="caution">
    <text evidence="5">The sequence shown here is derived from an EMBL/GenBank/DDBJ whole genome shotgun (WGS) entry which is preliminary data.</text>
</comment>
<feature type="compositionally biased region" description="Basic and acidic residues" evidence="3">
    <location>
        <begin position="180"/>
        <end position="195"/>
    </location>
</feature>
<evidence type="ECO:0000256" key="1">
    <source>
        <dbReference type="ARBA" id="ARBA00022884"/>
    </source>
</evidence>
<dbReference type="Pfam" id="PF17919">
    <property type="entry name" value="RT_RNaseH_2"/>
    <property type="match status" value="1"/>
</dbReference>
<dbReference type="Pfam" id="PF17921">
    <property type="entry name" value="Integrase_H2C2"/>
    <property type="match status" value="1"/>
</dbReference>
<name>A0A8H6XKA7_9AGAR</name>
<protein>
    <submittedName>
        <fullName evidence="5">Transposon Tf2-6 polyprotein</fullName>
    </submittedName>
</protein>
<dbReference type="GO" id="GO:0003824">
    <property type="term" value="F:catalytic activity"/>
    <property type="evidence" value="ECO:0007669"/>
    <property type="project" value="UniProtKB-KW"/>
</dbReference>
<feature type="compositionally biased region" description="Low complexity" evidence="3">
    <location>
        <begin position="2149"/>
        <end position="2159"/>
    </location>
</feature>
<sequence>MNNGPPYLAGVNVPSNRIGTTKWEQKQKNRANLRQTAPRMEELYHHQHDALINTSFGPIDRNYKGDDARALVHGTVSAQNRAWQSGKDLHIRSSSMTSNQTNYMGSKTYANGEEVFRAVLLNAEMTVYNPVTGEQGRKFGHGVMQLVARPPPTHGDWKHEVARVSPLSEQRYVLSTQADAEERQEKDRRKNERQQRRANNAHQTVPPCKDSALDAADAMAVPPPCDTTGMQRVGIAHENGHIVLKADFGPGETRTKDPRRRPETPRLPWILYADAPPMVEEPKEDVQMQDSEVQTQISVHRHEVQQQQEENSQPDVQGEDKNAEQKKEEDAESALYAGSTGNRTDLPADQHAMATPLSPCDVPLLFSPLSPVRPKSVDDVWELAKKEYADVRGTSYSPETVDSPARVLDNALQELVHKDTSKQEGDYFSLRRAPHGIVISISDDSDDDSDSDGPPGLIPISSSSDGGATPPSPTLATHGGNSRATITPAPEVGYISVYTPDIIRALNDVRQFPSSSCLRRKSRREIKEDEDILRPAYEVIQVLHLHGEGILDRYSMEHARLYNEEELRQRQERESAERTREYKGDLASIFIDERLMWIIKPRQWDYNESTLDRALPSAGPGFRRVPEEPEVPSTPRGRYPRVLTNYARERGLAFIAALMAEFAEHPEEVNLLLYCRAMILQFVKFGFTAIGQRHWNIDIAHLHDDALLPPPDPKARRNLHAPHCAENVCRQWWRGGDLPTFCTAGTWTSPTPTQPRRAPSSQSFGWKIYLRRISSRPRRAMRVIIMKVERMEGLPEDAVTYSLHAGEMQAHGLVVLPPPRRRSSSPAARVHPADNIATRQPFGGQRQEIPFSRTHGLQTLTAVHTPSLTLRTYHYRTPPTLYISTPPRFALERSPSNAKPPSQQDELADSEQSGTPAVFLDAPPRPTYIPQSLQAFPALDNSRYPYDSFPSYPPSHSTHDDSRRHTYSFHYTTYLRHTAVNYFTPRLVTAYTMLTTIVMWSVFGIYAAFLVFRRSSSKLAYKLSSKIAGLAEEAYVLTLSASEYTTAHARSTQPLEFQLSEDADVLEEDDEFIFYPVQMTDKQGREHQAFTMYKRVDKKVKPVSTTFSPDYAVRRTIPEDPLLTLPSLPTHPPIFEPGKRLTQERLTQLDINPDNYLTEEEEKLFAYIMRVNEEAIAFEDSERGTFKDSYFSPYKIATVPHIPWEYKNIPIPPGILNKVIEVLKLKMEAGVYEPCQSSYRSRWFCVLKKNGKLRIVHDLQPLNKVTIRDAGMLPILDDFVEGFAGRQCYSVFDLYWGFDARRMEPESRDMTAFMTPLGLLRIASMPTGFTNSPAKFQKCMVFILHDEIPHVANIFIDDLPIKGPRTQYLDKNGKPETISGNSNIRRFIWEHAQDVHRILHKLKCAGATVSGSKTQICRPEVLIVGQRCNPEGRVPDPKKASAIIDWPPLCTPQEVRRFLGLCGTVRIWIQSYSEIIRPLTELYRKTVEFIWDQRRAEAFKKIKTLVASAPALRPIDYESDLPVFLSVDSSREATGMILSQLDEQGRRRIARYGSIPMSERESRYSQPKLELFGLYRALRHWRLYIIGVKNLQVEVDAKFIQGLLNNPDLQPDAAVNRWIQGILMFHFNLIHVPATRFQAPDALSRCPRAEGEEAPDDDDAWLDQIALTGSSKSSNYIAPRYFRDIAQAYEFPKRLYQAVAPHVLMSRRAQEKEMMEIVRFLRTLEMPKFSSAQQQKRFIAKATRFYERDGRIWRRNGEQAPQLVIMEANTRLAILMQGHENLGHRGVDAMWASLKIRFYWPHIRADIQHHVASCPTCQIRSTKKMEIPPTVSMPVTIFSKVYIDIMRMPMANKCSMIVAARDDLTGVCEAKALESGTADALAKFFWTQIYCRYGCPMQVTTDNGPEVKAAFTLLMERLHIPQITISPYNKHANGVVERGHYTMREALVKACGGAISKWPTLLPAAVFADRVTVSSVTGYSPFELLHATQPILPFDLVEATFLVEGFYSGMSTTELLALRIRQLQMHPKDIERAAATLKKARFTSKAQFEKRFKHRLLKEDYKPGELVLVRSVNLETSYSSTNKTDDRYKGPYEVVRKNKGGAYVLKELDGTPLKRRAAAAFRLLPYITRDHWFMKTGWMGEDSDEGTDTESSSSSSEIENSSDGE</sequence>
<feature type="compositionally biased region" description="Basic and acidic residues" evidence="3">
    <location>
        <begin position="318"/>
        <end position="329"/>
    </location>
</feature>
<gene>
    <name evidence="5" type="ORF">MSAN_01994300</name>
</gene>
<feature type="compositionally biased region" description="Basic and acidic residues" evidence="3">
    <location>
        <begin position="253"/>
        <end position="264"/>
    </location>
</feature>
<dbReference type="InterPro" id="IPR041588">
    <property type="entry name" value="Integrase_H2C2"/>
</dbReference>
<dbReference type="Gene3D" id="3.30.70.270">
    <property type="match status" value="2"/>
</dbReference>
<dbReference type="InterPro" id="IPR043502">
    <property type="entry name" value="DNA/RNA_pol_sf"/>
</dbReference>
<dbReference type="OrthoDB" id="446925at2759"/>
<keyword evidence="2" id="KW-0511">Multifunctional enzyme</keyword>
<dbReference type="InterPro" id="IPR012337">
    <property type="entry name" value="RNaseH-like_sf"/>
</dbReference>
<dbReference type="InterPro" id="IPR050951">
    <property type="entry name" value="Retrovirus_Pol_polyprotein"/>
</dbReference>
<evidence type="ECO:0000259" key="4">
    <source>
        <dbReference type="PROSITE" id="PS50994"/>
    </source>
</evidence>
<feature type="compositionally biased region" description="Polar residues" evidence="3">
    <location>
        <begin position="894"/>
        <end position="915"/>
    </location>
</feature>
<dbReference type="SUPFAM" id="SSF56672">
    <property type="entry name" value="DNA/RNA polymerases"/>
    <property type="match status" value="1"/>
</dbReference>
<dbReference type="SUPFAM" id="SSF53098">
    <property type="entry name" value="Ribonuclease H-like"/>
    <property type="match status" value="1"/>
</dbReference>
<reference evidence="5" key="1">
    <citation type="submission" date="2020-05" db="EMBL/GenBank/DDBJ databases">
        <title>Mycena genomes resolve the evolution of fungal bioluminescence.</title>
        <authorList>
            <person name="Tsai I.J."/>
        </authorList>
    </citation>
    <scope>NUCLEOTIDE SEQUENCE</scope>
    <source>
        <strain evidence="5">160909Yilan</strain>
    </source>
</reference>
<keyword evidence="6" id="KW-1185">Reference proteome</keyword>
<feature type="domain" description="Integrase catalytic" evidence="4">
    <location>
        <begin position="1830"/>
        <end position="1989"/>
    </location>
</feature>
<dbReference type="Gene3D" id="3.10.10.10">
    <property type="entry name" value="HIV Type 1 Reverse Transcriptase, subunit A, domain 1"/>
    <property type="match status" value="1"/>
</dbReference>
<feature type="region of interest" description="Disordered" evidence="3">
    <location>
        <begin position="2139"/>
        <end position="2165"/>
    </location>
</feature>
<dbReference type="GO" id="GO:0005634">
    <property type="term" value="C:nucleus"/>
    <property type="evidence" value="ECO:0007669"/>
    <property type="project" value="UniProtKB-ARBA"/>
</dbReference>
<keyword evidence="1" id="KW-0694">RNA-binding</keyword>
<evidence type="ECO:0000313" key="6">
    <source>
        <dbReference type="Proteomes" id="UP000623467"/>
    </source>
</evidence>
<dbReference type="PANTHER" id="PTHR37984">
    <property type="entry name" value="PROTEIN CBG26694"/>
    <property type="match status" value="1"/>
</dbReference>
<feature type="region of interest" description="Disordered" evidence="3">
    <location>
        <begin position="816"/>
        <end position="847"/>
    </location>
</feature>
<feature type="region of interest" description="Disordered" evidence="3">
    <location>
        <begin position="301"/>
        <end position="354"/>
    </location>
</feature>
<dbReference type="InterPro" id="IPR001584">
    <property type="entry name" value="Integrase_cat-core"/>
</dbReference>
<dbReference type="GO" id="GO:0015074">
    <property type="term" value="P:DNA integration"/>
    <property type="evidence" value="ECO:0007669"/>
    <property type="project" value="InterPro"/>
</dbReference>
<dbReference type="InterPro" id="IPR043128">
    <property type="entry name" value="Rev_trsase/Diguanyl_cyclase"/>
</dbReference>
<evidence type="ECO:0000256" key="2">
    <source>
        <dbReference type="ARBA" id="ARBA00023268"/>
    </source>
</evidence>
<feature type="region of interest" description="Disordered" evidence="3">
    <location>
        <begin position="244"/>
        <end position="275"/>
    </location>
</feature>
<dbReference type="Pfam" id="PF00078">
    <property type="entry name" value="RVT_1"/>
    <property type="match status" value="1"/>
</dbReference>
<dbReference type="Gene3D" id="1.10.340.70">
    <property type="match status" value="1"/>
</dbReference>
<dbReference type="PROSITE" id="PS50994">
    <property type="entry name" value="INTEGRASE"/>
    <property type="match status" value="1"/>
</dbReference>
<feature type="compositionally biased region" description="Low complexity" evidence="3">
    <location>
        <begin position="452"/>
        <end position="467"/>
    </location>
</feature>
<dbReference type="InterPro" id="IPR036397">
    <property type="entry name" value="RNaseH_sf"/>
</dbReference>
<feature type="region of interest" description="Disordered" evidence="3">
    <location>
        <begin position="440"/>
        <end position="484"/>
    </location>
</feature>
<accession>A0A8H6XKA7</accession>
<dbReference type="CDD" id="cd01647">
    <property type="entry name" value="RT_LTR"/>
    <property type="match status" value="1"/>
</dbReference>
<organism evidence="5 6">
    <name type="scientific">Mycena sanguinolenta</name>
    <dbReference type="NCBI Taxonomy" id="230812"/>
    <lineage>
        <taxon>Eukaryota</taxon>
        <taxon>Fungi</taxon>
        <taxon>Dikarya</taxon>
        <taxon>Basidiomycota</taxon>
        <taxon>Agaricomycotina</taxon>
        <taxon>Agaricomycetes</taxon>
        <taxon>Agaricomycetidae</taxon>
        <taxon>Agaricales</taxon>
        <taxon>Marasmiineae</taxon>
        <taxon>Mycenaceae</taxon>
        <taxon>Mycena</taxon>
    </lineage>
</organism>
<dbReference type="Proteomes" id="UP000623467">
    <property type="component" value="Unassembled WGS sequence"/>
</dbReference>
<dbReference type="InterPro" id="IPR000477">
    <property type="entry name" value="RT_dom"/>
</dbReference>